<dbReference type="EMBL" id="DF849907">
    <property type="protein sequence ID" value="GAT59816.1"/>
    <property type="molecule type" value="Genomic_DNA"/>
</dbReference>
<evidence type="ECO:0000313" key="2">
    <source>
        <dbReference type="EMBL" id="GAT59816.1"/>
    </source>
</evidence>
<feature type="compositionally biased region" description="Polar residues" evidence="1">
    <location>
        <begin position="147"/>
        <end position="159"/>
    </location>
</feature>
<feature type="region of interest" description="Disordered" evidence="1">
    <location>
        <begin position="215"/>
        <end position="246"/>
    </location>
</feature>
<dbReference type="Proteomes" id="UP000815677">
    <property type="component" value="Unassembled WGS sequence"/>
</dbReference>
<name>A0ABQ0MCF6_MYCCL</name>
<evidence type="ECO:0000256" key="1">
    <source>
        <dbReference type="SAM" id="MobiDB-lite"/>
    </source>
</evidence>
<sequence length="344" mass="36463">MADAYYYTHPHATQHRASPYSYAQWASSSSSMAAPCYYVDEPCYPEETYGGAYGAQNNRYHSSSFADATQFENFAPMDDFVPISPSSSASSDSPLTPAYHAAPLPGLLFTKLDSPIQEDDVAIDDGWAEEGETVMCGQGSGGFDTPGTHSQFASPTTAAAMSPHDAPISCLSPAQTQLIASPPYTPPLSIEIKQPQPKPIIPVISLAALASASETESFSMKPKPKPQSHTNTVLPPAPQSTTSRPALSLACSVPAPHQYHEPLQLSPLEFDLHPIRSGLSPASASTSYPDVDMFPFAMQAQHPSAFRGGPPPPVAAFPASAVEASLPPCPCTRCMALAPRSAYM</sequence>
<organism evidence="2 3">
    <name type="scientific">Mycena chlorophos</name>
    <name type="common">Agaric fungus</name>
    <name type="synonym">Agaricus chlorophos</name>
    <dbReference type="NCBI Taxonomy" id="658473"/>
    <lineage>
        <taxon>Eukaryota</taxon>
        <taxon>Fungi</taxon>
        <taxon>Dikarya</taxon>
        <taxon>Basidiomycota</taxon>
        <taxon>Agaricomycotina</taxon>
        <taxon>Agaricomycetes</taxon>
        <taxon>Agaricomycetidae</taxon>
        <taxon>Agaricales</taxon>
        <taxon>Marasmiineae</taxon>
        <taxon>Mycenaceae</taxon>
        <taxon>Mycena</taxon>
    </lineage>
</organism>
<keyword evidence="3" id="KW-1185">Reference proteome</keyword>
<proteinExistence type="predicted"/>
<accession>A0ABQ0MCF6</accession>
<feature type="compositionally biased region" description="Polar residues" evidence="1">
    <location>
        <begin position="227"/>
        <end position="245"/>
    </location>
</feature>
<gene>
    <name evidence="2" type="ORF">MCHLO_16056</name>
</gene>
<protein>
    <submittedName>
        <fullName evidence="2">Uncharacterized protein</fullName>
    </submittedName>
</protein>
<evidence type="ECO:0000313" key="3">
    <source>
        <dbReference type="Proteomes" id="UP000815677"/>
    </source>
</evidence>
<feature type="region of interest" description="Disordered" evidence="1">
    <location>
        <begin position="132"/>
        <end position="165"/>
    </location>
</feature>
<reference evidence="2" key="1">
    <citation type="submission" date="2014-09" db="EMBL/GenBank/DDBJ databases">
        <title>Genome sequence of the luminous mushroom Mycena chlorophos for searching fungal bioluminescence genes.</title>
        <authorList>
            <person name="Tanaka Y."/>
            <person name="Kasuga D."/>
            <person name="Oba Y."/>
            <person name="Hase S."/>
            <person name="Sato K."/>
            <person name="Oba Y."/>
            <person name="Sakakibara Y."/>
        </authorList>
    </citation>
    <scope>NUCLEOTIDE SEQUENCE</scope>
</reference>